<evidence type="ECO:0000256" key="6">
    <source>
        <dbReference type="ARBA" id="ARBA00023004"/>
    </source>
</evidence>
<dbReference type="SFLD" id="SFLDS00029">
    <property type="entry name" value="Radical_SAM"/>
    <property type="match status" value="1"/>
</dbReference>
<evidence type="ECO:0000313" key="10">
    <source>
        <dbReference type="Proteomes" id="UP000824201"/>
    </source>
</evidence>
<feature type="domain" description="Radical SAM core" evidence="8">
    <location>
        <begin position="38"/>
        <end position="258"/>
    </location>
</feature>
<dbReference type="InterPro" id="IPR058240">
    <property type="entry name" value="rSAM_sf"/>
</dbReference>
<evidence type="ECO:0000256" key="4">
    <source>
        <dbReference type="ARBA" id="ARBA00022723"/>
    </source>
</evidence>
<sequence>MFICQMKKMKKYEFEPACRRMEWMDPFYKNVWEKAFVDAIPISGTFELTPRCNFNCRMCYVHLTEKEIYKHGTEMTAKQWLRVAKEAKEAGTTWLCITGGEPLMHLEFETIWKEFAQMGFFITLQTNASLIQKFESLFQQYPPRKCKITLYGSNDEIYKKVCQIEKGFTKTDRGIQILKQMKIPIELVSTVIQQNLDDVENIIEYVGKNRLPWIPNINVRTAGRGVEVDMKNLRIPPFDYSAEQADNLRKKIFMNPERKPCTYCKDYRLGYWIVWNGYMRFCGFLNGPNISVRDRTFGECWKELVEFQEGLQWPEECRVCELQKSCVRCAALFDIKDGELVIKEQFCKKRRE</sequence>
<dbReference type="GO" id="GO:0046872">
    <property type="term" value="F:metal ion binding"/>
    <property type="evidence" value="ECO:0007669"/>
    <property type="project" value="UniProtKB-KW"/>
</dbReference>
<dbReference type="Pfam" id="PF04055">
    <property type="entry name" value="Radical_SAM"/>
    <property type="match status" value="1"/>
</dbReference>
<dbReference type="AlphaFoldDB" id="A0A9D1JDD6"/>
<evidence type="ECO:0000259" key="8">
    <source>
        <dbReference type="PROSITE" id="PS51918"/>
    </source>
</evidence>
<protein>
    <submittedName>
        <fullName evidence="9">Radical SAM protein</fullName>
    </submittedName>
</protein>
<dbReference type="InterPro" id="IPR050377">
    <property type="entry name" value="Radical_SAM_PqqE_MftC-like"/>
</dbReference>
<keyword evidence="7" id="KW-0411">Iron-sulfur</keyword>
<dbReference type="InterPro" id="IPR000385">
    <property type="entry name" value="MoaA_NifB_PqqE_Fe-S-bd_CS"/>
</dbReference>
<dbReference type="GO" id="GO:0016491">
    <property type="term" value="F:oxidoreductase activity"/>
    <property type="evidence" value="ECO:0007669"/>
    <property type="project" value="UniProtKB-KW"/>
</dbReference>
<reference evidence="9" key="1">
    <citation type="submission" date="2020-10" db="EMBL/GenBank/DDBJ databases">
        <authorList>
            <person name="Gilroy R."/>
        </authorList>
    </citation>
    <scope>NUCLEOTIDE SEQUENCE</scope>
    <source>
        <strain evidence="9">ChiW13-3771</strain>
    </source>
</reference>
<name>A0A9D1JDD6_9FIRM</name>
<comment type="cofactor">
    <cofactor evidence="1">
        <name>[4Fe-4S] cluster</name>
        <dbReference type="ChEBI" id="CHEBI:49883"/>
    </cofactor>
</comment>
<dbReference type="InterPro" id="IPR007197">
    <property type="entry name" value="rSAM"/>
</dbReference>
<keyword evidence="2" id="KW-0004">4Fe-4S</keyword>
<dbReference type="Gene3D" id="3.20.20.70">
    <property type="entry name" value="Aldolase class I"/>
    <property type="match status" value="1"/>
</dbReference>
<dbReference type="PANTHER" id="PTHR11228:SF7">
    <property type="entry name" value="PQQA PEPTIDE CYCLASE"/>
    <property type="match status" value="1"/>
</dbReference>
<dbReference type="SUPFAM" id="SSF102114">
    <property type="entry name" value="Radical SAM enzymes"/>
    <property type="match status" value="1"/>
</dbReference>
<keyword evidence="4" id="KW-0479">Metal-binding</keyword>
<evidence type="ECO:0000256" key="5">
    <source>
        <dbReference type="ARBA" id="ARBA00023002"/>
    </source>
</evidence>
<evidence type="ECO:0000256" key="1">
    <source>
        <dbReference type="ARBA" id="ARBA00001966"/>
    </source>
</evidence>
<dbReference type="PROSITE" id="PS51918">
    <property type="entry name" value="RADICAL_SAM"/>
    <property type="match status" value="1"/>
</dbReference>
<evidence type="ECO:0000256" key="2">
    <source>
        <dbReference type="ARBA" id="ARBA00022485"/>
    </source>
</evidence>
<dbReference type="EMBL" id="DVHN01000118">
    <property type="protein sequence ID" value="HIR89083.1"/>
    <property type="molecule type" value="Genomic_DNA"/>
</dbReference>
<dbReference type="CDD" id="cd01335">
    <property type="entry name" value="Radical_SAM"/>
    <property type="match status" value="1"/>
</dbReference>
<reference evidence="9" key="2">
    <citation type="journal article" date="2021" name="PeerJ">
        <title>Extensive microbial diversity within the chicken gut microbiome revealed by metagenomics and culture.</title>
        <authorList>
            <person name="Gilroy R."/>
            <person name="Ravi A."/>
            <person name="Getino M."/>
            <person name="Pursley I."/>
            <person name="Horton D.L."/>
            <person name="Alikhan N.F."/>
            <person name="Baker D."/>
            <person name="Gharbi K."/>
            <person name="Hall N."/>
            <person name="Watson M."/>
            <person name="Adriaenssens E.M."/>
            <person name="Foster-Nyarko E."/>
            <person name="Jarju S."/>
            <person name="Secka A."/>
            <person name="Antonio M."/>
            <person name="Oren A."/>
            <person name="Chaudhuri R.R."/>
            <person name="La Ragione R."/>
            <person name="Hildebrand F."/>
            <person name="Pallen M.J."/>
        </authorList>
    </citation>
    <scope>NUCLEOTIDE SEQUENCE</scope>
    <source>
        <strain evidence="9">ChiW13-3771</strain>
    </source>
</reference>
<dbReference type="PROSITE" id="PS01305">
    <property type="entry name" value="MOAA_NIFB_PQQE"/>
    <property type="match status" value="1"/>
</dbReference>
<dbReference type="GO" id="GO:0051539">
    <property type="term" value="F:4 iron, 4 sulfur cluster binding"/>
    <property type="evidence" value="ECO:0007669"/>
    <property type="project" value="UniProtKB-KW"/>
</dbReference>
<dbReference type="PANTHER" id="PTHR11228">
    <property type="entry name" value="RADICAL SAM DOMAIN PROTEIN"/>
    <property type="match status" value="1"/>
</dbReference>
<dbReference type="SFLD" id="SFLDG01067">
    <property type="entry name" value="SPASM/twitch_domain_containing"/>
    <property type="match status" value="1"/>
</dbReference>
<dbReference type="InterPro" id="IPR013785">
    <property type="entry name" value="Aldolase_TIM"/>
</dbReference>
<keyword evidence="6" id="KW-0408">Iron</keyword>
<keyword evidence="3" id="KW-0949">S-adenosyl-L-methionine</keyword>
<gene>
    <name evidence="9" type="ORF">IAC96_09055</name>
</gene>
<evidence type="ECO:0000256" key="7">
    <source>
        <dbReference type="ARBA" id="ARBA00023014"/>
    </source>
</evidence>
<dbReference type="Proteomes" id="UP000824201">
    <property type="component" value="Unassembled WGS sequence"/>
</dbReference>
<comment type="caution">
    <text evidence="9">The sequence shown here is derived from an EMBL/GenBank/DDBJ whole genome shotgun (WGS) entry which is preliminary data.</text>
</comment>
<proteinExistence type="predicted"/>
<evidence type="ECO:0000313" key="9">
    <source>
        <dbReference type="EMBL" id="HIR89083.1"/>
    </source>
</evidence>
<accession>A0A9D1JDD6</accession>
<keyword evidence="5" id="KW-0560">Oxidoreductase</keyword>
<evidence type="ECO:0000256" key="3">
    <source>
        <dbReference type="ARBA" id="ARBA00022691"/>
    </source>
</evidence>
<organism evidence="9 10">
    <name type="scientific">Candidatus Fimimorpha faecalis</name>
    <dbReference type="NCBI Taxonomy" id="2840824"/>
    <lineage>
        <taxon>Bacteria</taxon>
        <taxon>Bacillati</taxon>
        <taxon>Bacillota</taxon>
        <taxon>Clostridia</taxon>
        <taxon>Eubacteriales</taxon>
        <taxon>Candidatus Fimimorpha</taxon>
    </lineage>
</organism>